<dbReference type="PANTHER" id="PTHR32039">
    <property type="entry name" value="MAGNESIUM-CHELATASE SUBUNIT CHLI"/>
    <property type="match status" value="1"/>
</dbReference>
<comment type="similarity">
    <text evidence="1">Belongs to the Mg-chelatase subunits D/I family. ComM subfamily.</text>
</comment>
<dbReference type="Gene3D" id="3.40.50.300">
    <property type="entry name" value="P-loop containing nucleotide triphosphate hydrolases"/>
    <property type="match status" value="1"/>
</dbReference>
<dbReference type="InterPro" id="IPR001208">
    <property type="entry name" value="MCM_dom"/>
</dbReference>
<feature type="domain" description="MCM C-terminal AAA(+) ATPase" evidence="4">
    <location>
        <begin position="283"/>
        <end position="383"/>
    </location>
</feature>
<dbReference type="Pfam" id="PF13541">
    <property type="entry name" value="ChlI"/>
    <property type="match status" value="1"/>
</dbReference>
<keyword evidence="3" id="KW-0067">ATP-binding</keyword>
<comment type="caution">
    <text evidence="5">The sequence shown here is derived from an EMBL/GenBank/DDBJ whole genome shotgun (WGS) entry which is preliminary data.</text>
</comment>
<organism evidence="5 6">
    <name type="scientific">Sphingomonas aurea</name>
    <dbReference type="NCBI Taxonomy" id="3063994"/>
    <lineage>
        <taxon>Bacteria</taxon>
        <taxon>Pseudomonadati</taxon>
        <taxon>Pseudomonadota</taxon>
        <taxon>Alphaproteobacteria</taxon>
        <taxon>Sphingomonadales</taxon>
        <taxon>Sphingomonadaceae</taxon>
        <taxon>Sphingomonas</taxon>
    </lineage>
</organism>
<dbReference type="SUPFAM" id="SSF54211">
    <property type="entry name" value="Ribosomal protein S5 domain 2-like"/>
    <property type="match status" value="1"/>
</dbReference>
<dbReference type="SUPFAM" id="SSF52540">
    <property type="entry name" value="P-loop containing nucleoside triphosphate hydrolases"/>
    <property type="match status" value="1"/>
</dbReference>
<dbReference type="PANTHER" id="PTHR32039:SF7">
    <property type="entry name" value="COMPETENCE PROTEIN COMM"/>
    <property type="match status" value="1"/>
</dbReference>
<evidence type="ECO:0000259" key="4">
    <source>
        <dbReference type="PROSITE" id="PS50051"/>
    </source>
</evidence>
<evidence type="ECO:0000313" key="6">
    <source>
        <dbReference type="Proteomes" id="UP001230685"/>
    </source>
</evidence>
<name>A0ABT9EG18_9SPHN</name>
<dbReference type="PROSITE" id="PS50051">
    <property type="entry name" value="MCM_2"/>
    <property type="match status" value="1"/>
</dbReference>
<evidence type="ECO:0000256" key="2">
    <source>
        <dbReference type="ARBA" id="ARBA00022741"/>
    </source>
</evidence>
<keyword evidence="6" id="KW-1185">Reference proteome</keyword>
<dbReference type="InterPro" id="IPR004482">
    <property type="entry name" value="Mg_chelat-rel"/>
</dbReference>
<dbReference type="Pfam" id="PF13335">
    <property type="entry name" value="Mg_chelatase_C"/>
    <property type="match status" value="1"/>
</dbReference>
<dbReference type="Proteomes" id="UP001230685">
    <property type="component" value="Unassembled WGS sequence"/>
</dbReference>
<evidence type="ECO:0000256" key="1">
    <source>
        <dbReference type="ARBA" id="ARBA00006354"/>
    </source>
</evidence>
<dbReference type="InterPro" id="IPR027417">
    <property type="entry name" value="P-loop_NTPase"/>
</dbReference>
<dbReference type="InterPro" id="IPR003593">
    <property type="entry name" value="AAA+_ATPase"/>
</dbReference>
<reference evidence="5 6" key="1">
    <citation type="submission" date="2023-07" db="EMBL/GenBank/DDBJ databases">
        <authorList>
            <person name="Kim M.K."/>
        </authorList>
    </citation>
    <scope>NUCLEOTIDE SEQUENCE [LARGE SCALE GENOMIC DNA]</scope>
    <source>
        <strain evidence="5 6">KR1UV-12</strain>
    </source>
</reference>
<sequence>MAAIVSTVAYLGLEARAVEVQVQLIAGLPAFNVVGLGDKAVGESRERVRGAIAAMGLALPPKRIAVNLSPADLPKEGSHFDLPIALALLAAMGVVDAEALSGYVVVGELGLDARIAPSPGVLLAALHAAESELGLVCSAAQGAEAAWAGSVEVVAAPDLLALINHFKGHGLLSAPQPGGVEDDIVTGPDLRQVKGQETAKRALEIAAAGGHNLLFCGPPGSGKSLMAACLPGILPPLTPEEVLEVSMVQSVAGTLTGGRLTRARPFRSPHHSASMAALTGGGLKVRPGEVSLAHLGVLFLDELPEFSRTVLDSLRQPLETGTVSVARANAHVTFPARVQLIAAMNPCRCGHLGDATLACARAPRCAADYQAKVSGPLLDRIDLHVDVAAVSAADLILPPPAEGSAEVAARVAAARRLQSARYAGEGARTNAEADGPLLDRVATPDEPGRALLAQAAAAMRLTARGYTRILRVARTIADLAGAETVGRIHVAEALGYRRQPPRN</sequence>
<dbReference type="RefSeq" id="WP_305171493.1">
    <property type="nucleotide sequence ID" value="NZ_JAUUDS010000001.1"/>
</dbReference>
<dbReference type="Gene3D" id="3.30.230.10">
    <property type="match status" value="1"/>
</dbReference>
<dbReference type="InterPro" id="IPR025158">
    <property type="entry name" value="Mg_chelat-rel_C"/>
</dbReference>
<gene>
    <name evidence="5" type="ORF">Q5H91_01695</name>
</gene>
<protein>
    <submittedName>
        <fullName evidence="5">YifB family Mg chelatase-like AAA ATPase</fullName>
    </submittedName>
</protein>
<evidence type="ECO:0000313" key="5">
    <source>
        <dbReference type="EMBL" id="MDP1025916.1"/>
    </source>
</evidence>
<evidence type="ECO:0000256" key="3">
    <source>
        <dbReference type="ARBA" id="ARBA00022840"/>
    </source>
</evidence>
<dbReference type="NCBIfam" id="TIGR00368">
    <property type="entry name" value="YifB family Mg chelatase-like AAA ATPase"/>
    <property type="match status" value="1"/>
</dbReference>
<dbReference type="EMBL" id="JAUUDS010000001">
    <property type="protein sequence ID" value="MDP1025916.1"/>
    <property type="molecule type" value="Genomic_DNA"/>
</dbReference>
<dbReference type="Pfam" id="PF01078">
    <property type="entry name" value="Mg_chelatase"/>
    <property type="match status" value="1"/>
</dbReference>
<dbReference type="InterPro" id="IPR020568">
    <property type="entry name" value="Ribosomal_Su5_D2-typ_SF"/>
</dbReference>
<dbReference type="InterPro" id="IPR000523">
    <property type="entry name" value="Mg_chelatse_chII-like_cat_dom"/>
</dbReference>
<dbReference type="InterPro" id="IPR045006">
    <property type="entry name" value="CHLI-like"/>
</dbReference>
<dbReference type="SMART" id="SM00382">
    <property type="entry name" value="AAA"/>
    <property type="match status" value="1"/>
</dbReference>
<accession>A0ABT9EG18</accession>
<proteinExistence type="inferred from homology"/>
<keyword evidence="2" id="KW-0547">Nucleotide-binding</keyword>
<dbReference type="InterPro" id="IPR014721">
    <property type="entry name" value="Ribsml_uS5_D2-typ_fold_subgr"/>
</dbReference>